<reference evidence="14" key="2">
    <citation type="submission" date="2021-08" db="EMBL/GenBank/DDBJ databases">
        <authorList>
            <person name="Tani A."/>
            <person name="Ola A."/>
            <person name="Ogura Y."/>
            <person name="Katsura K."/>
            <person name="Hayashi T."/>
        </authorList>
    </citation>
    <scope>NUCLEOTIDE SEQUENCE</scope>
    <source>
        <strain evidence="14">NBRC 15689</strain>
    </source>
</reference>
<dbReference type="Gene3D" id="3.30.565.10">
    <property type="entry name" value="Histidine kinase-like ATPase, C-terminal domain"/>
    <property type="match status" value="1"/>
</dbReference>
<comment type="catalytic activity">
    <reaction evidence="1">
        <text>ATP + protein L-histidine = ADP + protein N-phospho-L-histidine.</text>
        <dbReference type="EC" id="2.7.13.3"/>
    </reaction>
</comment>
<keyword evidence="5 9" id="KW-0597">Phosphoprotein</keyword>
<name>A0ABQ4T287_METOR</name>
<keyword evidence="8 11" id="KW-0472">Membrane</keyword>
<dbReference type="InterPro" id="IPR003661">
    <property type="entry name" value="HisK_dim/P_dom"/>
</dbReference>
<evidence type="ECO:0000256" key="3">
    <source>
        <dbReference type="ARBA" id="ARBA00012438"/>
    </source>
</evidence>
<evidence type="ECO:0000259" key="13">
    <source>
        <dbReference type="PROSITE" id="PS50110"/>
    </source>
</evidence>
<dbReference type="Pfam" id="PF02743">
    <property type="entry name" value="dCache_1"/>
    <property type="match status" value="1"/>
</dbReference>
<evidence type="ECO:0000256" key="4">
    <source>
        <dbReference type="ARBA" id="ARBA00022475"/>
    </source>
</evidence>
<dbReference type="SUPFAM" id="SSF52172">
    <property type="entry name" value="CheY-like"/>
    <property type="match status" value="1"/>
</dbReference>
<protein>
    <recommendedName>
        <fullName evidence="3">histidine kinase</fullName>
        <ecNumber evidence="3">2.7.13.3</ecNumber>
    </recommendedName>
</protein>
<dbReference type="SMART" id="SM00388">
    <property type="entry name" value="HisKA"/>
    <property type="match status" value="1"/>
</dbReference>
<evidence type="ECO:0000256" key="8">
    <source>
        <dbReference type="ARBA" id="ARBA00023136"/>
    </source>
</evidence>
<dbReference type="Gene3D" id="3.30.450.20">
    <property type="entry name" value="PAS domain"/>
    <property type="match status" value="2"/>
</dbReference>
<dbReference type="EC" id="2.7.13.3" evidence="3"/>
<dbReference type="Pfam" id="PF00512">
    <property type="entry name" value="HisKA"/>
    <property type="match status" value="1"/>
</dbReference>
<dbReference type="InterPro" id="IPR003594">
    <property type="entry name" value="HATPase_dom"/>
</dbReference>
<organism evidence="14 15">
    <name type="scientific">Methylobacterium organophilum</name>
    <dbReference type="NCBI Taxonomy" id="410"/>
    <lineage>
        <taxon>Bacteria</taxon>
        <taxon>Pseudomonadati</taxon>
        <taxon>Pseudomonadota</taxon>
        <taxon>Alphaproteobacteria</taxon>
        <taxon>Hyphomicrobiales</taxon>
        <taxon>Methylobacteriaceae</taxon>
        <taxon>Methylobacterium</taxon>
    </lineage>
</organism>
<keyword evidence="6 11" id="KW-0812">Transmembrane</keyword>
<dbReference type="PANTHER" id="PTHR43065:SF42">
    <property type="entry name" value="TWO-COMPONENT SENSOR PPRA"/>
    <property type="match status" value="1"/>
</dbReference>
<dbReference type="Proteomes" id="UP001055156">
    <property type="component" value="Unassembled WGS sequence"/>
</dbReference>
<dbReference type="SMART" id="SM00448">
    <property type="entry name" value="REC"/>
    <property type="match status" value="1"/>
</dbReference>
<evidence type="ECO:0000256" key="1">
    <source>
        <dbReference type="ARBA" id="ARBA00000085"/>
    </source>
</evidence>
<feature type="coiled-coil region" evidence="10">
    <location>
        <begin position="330"/>
        <end position="360"/>
    </location>
</feature>
<dbReference type="InterPro" id="IPR005467">
    <property type="entry name" value="His_kinase_dom"/>
</dbReference>
<dbReference type="SUPFAM" id="SSF47384">
    <property type="entry name" value="Homodimeric domain of signal transducing histidine kinase"/>
    <property type="match status" value="1"/>
</dbReference>
<dbReference type="InterPro" id="IPR001789">
    <property type="entry name" value="Sig_transdc_resp-reg_receiver"/>
</dbReference>
<dbReference type="InterPro" id="IPR036890">
    <property type="entry name" value="HATPase_C_sf"/>
</dbReference>
<feature type="transmembrane region" description="Helical" evidence="11">
    <location>
        <begin position="20"/>
        <end position="43"/>
    </location>
</feature>
<dbReference type="CDD" id="cd00082">
    <property type="entry name" value="HisKA"/>
    <property type="match status" value="1"/>
</dbReference>
<comment type="caution">
    <text evidence="14">The sequence shown here is derived from an EMBL/GenBank/DDBJ whole genome shotgun (WGS) entry which is preliminary data.</text>
</comment>
<reference evidence="14" key="1">
    <citation type="journal article" date="2021" name="Front. Microbiol.">
        <title>Comprehensive Comparative Genomics and Phenotyping of Methylobacterium Species.</title>
        <authorList>
            <person name="Alessa O."/>
            <person name="Ogura Y."/>
            <person name="Fujitani Y."/>
            <person name="Takami H."/>
            <person name="Hayashi T."/>
            <person name="Sahin N."/>
            <person name="Tani A."/>
        </authorList>
    </citation>
    <scope>NUCLEOTIDE SEQUENCE</scope>
    <source>
        <strain evidence="14">NBRC 15689</strain>
    </source>
</reference>
<dbReference type="GO" id="GO:0016301">
    <property type="term" value="F:kinase activity"/>
    <property type="evidence" value="ECO:0007669"/>
    <property type="project" value="UniProtKB-KW"/>
</dbReference>
<dbReference type="CDD" id="cd12914">
    <property type="entry name" value="PDC1_DGC_like"/>
    <property type="match status" value="1"/>
</dbReference>
<evidence type="ECO:0000313" key="15">
    <source>
        <dbReference type="Proteomes" id="UP001055156"/>
    </source>
</evidence>
<feature type="modified residue" description="4-aspartylphosphate" evidence="9">
    <location>
        <position position="663"/>
    </location>
</feature>
<sequence>MPADRIIRQTGLGGISLPRVLLSAALLFVAVILAASGLIVAELRRKELADAQRELTVLNTVLAEEAARTLQSVDLVLRSVSDGLVAEGVTTGEAYARKGDRETHELLKAKVAGVPQLDAVTMVGADGRLINFSRRYPVPAIDISDRDYFAELRDNPITEPYVTGPVQNRGSGTWTVFLARRLAGPDGRFVGLVLGTIDLGYFDNFYRSLNLGGHAAVSLWRRDGTLLTREPPLPGVGRQFKLKAFTEERLRAGAGFYEIEDSVDGMHRLVSTRATRGYPLILNVTRTRDEVLGDWYREAFVTGGAAAASATAILLILWTLSRQRRADSAAADALREREQAIEAREAVEEQLRQAQKMEAVGQLTGGIAHDFNNLLTGIIGSLELLQTRLAQGRTDTIDRYVGAAIASAERAGALTHRLLAFARRQPLSTQIVDANALLQGMADLLARTLGKQITFEIAPGQGLWPTLCDPHQLESAVLNLAINARDAMPGGGRLVLATRNVHLDAVRLRRHPDVAPGDYVCVSVRDTGTGMTPEVAAKAFEPFFTTKPLGQGTGLGLSMIYGFARQSEGHAEIETAPGKGTTVRIYLPRHGDAVPVEAAVAPKRAARAHRGETVLLVEDEPVVRALVHEVLDDLGYTVLEASDGPAGLALARGDARIDLLVTDVGLPGLDGRSLAEQARAERPGLKVLFMTGYADNALFEDGAAAPATQLVTKPFAVDALAERVRSLLGA</sequence>
<keyword evidence="10" id="KW-0175">Coiled coil</keyword>
<comment type="subcellular location">
    <subcellularLocation>
        <location evidence="2">Cell membrane</location>
        <topology evidence="2">Multi-pass membrane protein</topology>
    </subcellularLocation>
</comment>
<gene>
    <name evidence="14" type="primary">rcsC_3</name>
    <name evidence="14" type="ORF">LKMONMHP_0471</name>
</gene>
<evidence type="ECO:0000256" key="5">
    <source>
        <dbReference type="ARBA" id="ARBA00022553"/>
    </source>
</evidence>
<feature type="domain" description="Response regulatory" evidence="13">
    <location>
        <begin position="613"/>
        <end position="728"/>
    </location>
</feature>
<proteinExistence type="predicted"/>
<dbReference type="Pfam" id="PF02518">
    <property type="entry name" value="HATPase_c"/>
    <property type="match status" value="1"/>
</dbReference>
<dbReference type="Gene3D" id="1.10.287.130">
    <property type="match status" value="1"/>
</dbReference>
<dbReference type="Pfam" id="PF00072">
    <property type="entry name" value="Response_reg"/>
    <property type="match status" value="1"/>
</dbReference>
<dbReference type="CDD" id="cd12915">
    <property type="entry name" value="PDC2_DGC_like"/>
    <property type="match status" value="1"/>
</dbReference>
<evidence type="ECO:0000256" key="10">
    <source>
        <dbReference type="SAM" id="Coils"/>
    </source>
</evidence>
<dbReference type="PROSITE" id="PS50110">
    <property type="entry name" value="RESPONSE_REGULATORY"/>
    <property type="match status" value="1"/>
</dbReference>
<keyword evidence="7 11" id="KW-1133">Transmembrane helix</keyword>
<evidence type="ECO:0000256" key="9">
    <source>
        <dbReference type="PROSITE-ProRule" id="PRU00169"/>
    </source>
</evidence>
<dbReference type="InterPro" id="IPR011006">
    <property type="entry name" value="CheY-like_superfamily"/>
</dbReference>
<evidence type="ECO:0000259" key="12">
    <source>
        <dbReference type="PROSITE" id="PS50109"/>
    </source>
</evidence>
<keyword evidence="15" id="KW-1185">Reference proteome</keyword>
<dbReference type="RefSeq" id="WP_238309563.1">
    <property type="nucleotide sequence ID" value="NZ_BPQV01000001.1"/>
</dbReference>
<keyword evidence="14" id="KW-0418">Kinase</keyword>
<evidence type="ECO:0000256" key="7">
    <source>
        <dbReference type="ARBA" id="ARBA00022989"/>
    </source>
</evidence>
<feature type="domain" description="Histidine kinase" evidence="12">
    <location>
        <begin position="366"/>
        <end position="591"/>
    </location>
</feature>
<dbReference type="InterPro" id="IPR004358">
    <property type="entry name" value="Sig_transdc_His_kin-like_C"/>
</dbReference>
<dbReference type="EMBL" id="BPQV01000001">
    <property type="protein sequence ID" value="GJE25633.1"/>
    <property type="molecule type" value="Genomic_DNA"/>
</dbReference>
<dbReference type="SMART" id="SM00387">
    <property type="entry name" value="HATPase_c"/>
    <property type="match status" value="1"/>
</dbReference>
<keyword evidence="14" id="KW-0808">Transferase</keyword>
<dbReference type="InterPro" id="IPR036097">
    <property type="entry name" value="HisK_dim/P_sf"/>
</dbReference>
<evidence type="ECO:0000256" key="6">
    <source>
        <dbReference type="ARBA" id="ARBA00022692"/>
    </source>
</evidence>
<keyword evidence="4" id="KW-1003">Cell membrane</keyword>
<dbReference type="PRINTS" id="PR00344">
    <property type="entry name" value="BCTRLSENSOR"/>
</dbReference>
<dbReference type="InterPro" id="IPR033479">
    <property type="entry name" value="dCache_1"/>
</dbReference>
<dbReference type="PANTHER" id="PTHR43065">
    <property type="entry name" value="SENSOR HISTIDINE KINASE"/>
    <property type="match status" value="1"/>
</dbReference>
<dbReference type="SUPFAM" id="SSF55874">
    <property type="entry name" value="ATPase domain of HSP90 chaperone/DNA topoisomerase II/histidine kinase"/>
    <property type="match status" value="1"/>
</dbReference>
<accession>A0ABQ4T287</accession>
<dbReference type="Gene3D" id="3.40.50.2300">
    <property type="match status" value="1"/>
</dbReference>
<evidence type="ECO:0000313" key="14">
    <source>
        <dbReference type="EMBL" id="GJE25633.1"/>
    </source>
</evidence>
<evidence type="ECO:0000256" key="11">
    <source>
        <dbReference type="SAM" id="Phobius"/>
    </source>
</evidence>
<dbReference type="PROSITE" id="PS50109">
    <property type="entry name" value="HIS_KIN"/>
    <property type="match status" value="1"/>
</dbReference>
<evidence type="ECO:0000256" key="2">
    <source>
        <dbReference type="ARBA" id="ARBA00004651"/>
    </source>
</evidence>